<dbReference type="CDD" id="cd00037">
    <property type="entry name" value="CLECT"/>
    <property type="match status" value="1"/>
</dbReference>
<dbReference type="InterPro" id="IPR057530">
    <property type="entry name" value="TIM-barrel_MTC6"/>
</dbReference>
<keyword evidence="5 10" id="KW-0472">Membrane</keyword>
<dbReference type="AlphaFoldDB" id="A0A0F4YM69"/>
<comment type="caution">
    <text evidence="12">The sequence shown here is derived from an EMBL/GenBank/DDBJ whole genome shotgun (WGS) entry which is preliminary data.</text>
</comment>
<reference evidence="12 13" key="1">
    <citation type="submission" date="2015-04" db="EMBL/GenBank/DDBJ databases">
        <authorList>
            <person name="Heijne W.H."/>
            <person name="Fedorova N.D."/>
            <person name="Nierman W.C."/>
            <person name="Vollebregt A.W."/>
            <person name="Zhao Z."/>
            <person name="Wu L."/>
            <person name="Kumar M."/>
            <person name="Stam H."/>
            <person name="van den Berg M.A."/>
            <person name="Pel H.J."/>
        </authorList>
    </citation>
    <scope>NUCLEOTIDE SEQUENCE [LARGE SCALE GENOMIC DNA]</scope>
    <source>
        <strain evidence="12 13">CBS 393.64</strain>
    </source>
</reference>
<dbReference type="RefSeq" id="XP_013325320.1">
    <property type="nucleotide sequence ID" value="XM_013469866.1"/>
</dbReference>
<evidence type="ECO:0000256" key="6">
    <source>
        <dbReference type="ARBA" id="ARBA00023180"/>
    </source>
</evidence>
<dbReference type="STRING" id="1408163.A0A0F4YM69"/>
<evidence type="ECO:0000256" key="4">
    <source>
        <dbReference type="ARBA" id="ARBA00022989"/>
    </source>
</evidence>
<feature type="transmembrane region" description="Helical" evidence="10">
    <location>
        <begin position="510"/>
        <end position="534"/>
    </location>
</feature>
<keyword evidence="4 10" id="KW-1133">Transmembrane helix</keyword>
<evidence type="ECO:0000256" key="8">
    <source>
        <dbReference type="ARBA" id="ARBA00038159"/>
    </source>
</evidence>
<evidence type="ECO:0000259" key="11">
    <source>
        <dbReference type="Pfam" id="PF25506"/>
    </source>
</evidence>
<evidence type="ECO:0000256" key="9">
    <source>
        <dbReference type="ARBA" id="ARBA00039865"/>
    </source>
</evidence>
<gene>
    <name evidence="12" type="ORF">T310_7335</name>
</gene>
<evidence type="ECO:0000256" key="7">
    <source>
        <dbReference type="ARBA" id="ARBA00037703"/>
    </source>
</evidence>
<keyword evidence="3" id="KW-0732">Signal</keyword>
<evidence type="ECO:0000256" key="2">
    <source>
        <dbReference type="ARBA" id="ARBA00022692"/>
    </source>
</evidence>
<keyword evidence="13" id="KW-1185">Reference proteome</keyword>
<evidence type="ECO:0000256" key="3">
    <source>
        <dbReference type="ARBA" id="ARBA00022729"/>
    </source>
</evidence>
<name>A0A0F4YM69_RASE3</name>
<accession>A0A0F4YM69</accession>
<dbReference type="Proteomes" id="UP000053958">
    <property type="component" value="Unassembled WGS sequence"/>
</dbReference>
<dbReference type="PANTHER" id="PTHR35518">
    <property type="entry name" value="MAINTENANCE OF TELOMOERE CAPPING"/>
    <property type="match status" value="1"/>
</dbReference>
<comment type="subcellular location">
    <subcellularLocation>
        <location evidence="1">Membrane</location>
        <topology evidence="1">Single-pass type I membrane protein</topology>
    </subcellularLocation>
</comment>
<sequence length="556" mass="60822">MSGHYTSNNSLLNDTFWVVLLSQRDLSGQVPINFVPQPAVSLTAACFGNNRYDGEAGCLCISNLLTVGYRRLIVDLYWSTELRQWLFCPVSIPSSSSGSSQPSVHQLGPYSYVLQGYFQATRDSTSAQFMYLILNLHAAANASAPDEPAPAPSGAELPSGSQLLGTVINDALETYIYSPHQLSQDRSNLNESWYHDTRDWLIPLSSYFVTNTDGNGIQSTQDGWPCGSYLETVLDKRLLLGWGSVDPQMKGYNFSGDSPYIFPAADVTSNVTVTPAPDGVGLQSGCFFEPHVTDVSRVNSSWAESASLTVNGNLTTGALGDASLMLQNFTSCGISPVVNETLSGKTADENVDQYRNLSVSSTWSWAIGEPQNISALANTQNLDNTNELFRCAVMDLTVSGHWRAGNCSDEYRAACRVNGSPYSWVLSSSKGSFFAAPNACPEHTTFDVPRTGLENTYLYRTAFSLLGDSNEQRVWVNFNSLDVQYCWVLGGPNATCGYIPDADDLQRRTILVPTIAAIVILIITALTLFVKCNANRRSSRRRKRVIEGWEYEGVPS</sequence>
<dbReference type="PANTHER" id="PTHR35518:SF2">
    <property type="entry name" value="MAINTENANCE OF TELOMERE CAPPING PROTEIN 6"/>
    <property type="match status" value="1"/>
</dbReference>
<evidence type="ECO:0000313" key="12">
    <source>
        <dbReference type="EMBL" id="KKA18708.1"/>
    </source>
</evidence>
<evidence type="ECO:0000313" key="13">
    <source>
        <dbReference type="Proteomes" id="UP000053958"/>
    </source>
</evidence>
<evidence type="ECO:0000256" key="10">
    <source>
        <dbReference type="SAM" id="Phobius"/>
    </source>
</evidence>
<dbReference type="Pfam" id="PF25506">
    <property type="entry name" value="TIM-barrel_MTC6"/>
    <property type="match status" value="1"/>
</dbReference>
<dbReference type="EMBL" id="LASV01000426">
    <property type="protein sequence ID" value="KKA18708.1"/>
    <property type="molecule type" value="Genomic_DNA"/>
</dbReference>
<keyword evidence="6" id="KW-0325">Glycoprotein</keyword>
<proteinExistence type="inferred from homology"/>
<evidence type="ECO:0000256" key="5">
    <source>
        <dbReference type="ARBA" id="ARBA00023136"/>
    </source>
</evidence>
<protein>
    <recommendedName>
        <fullName evidence="9">Maintenance of telomere capping protein 6</fullName>
    </recommendedName>
</protein>
<dbReference type="OrthoDB" id="5573651at2759"/>
<dbReference type="GeneID" id="25319611"/>
<dbReference type="InterPro" id="IPR051008">
    <property type="entry name" value="Telomere_Capping_Maintenance"/>
</dbReference>
<feature type="domain" description="MTC6 partial TIM-barrel" evidence="11">
    <location>
        <begin position="18"/>
        <end position="358"/>
    </location>
</feature>
<dbReference type="GO" id="GO:0016020">
    <property type="term" value="C:membrane"/>
    <property type="evidence" value="ECO:0007669"/>
    <property type="project" value="UniProtKB-SubCell"/>
</dbReference>
<comment type="similarity">
    <text evidence="8">Belongs to the MTC6 family.</text>
</comment>
<organism evidence="12 13">
    <name type="scientific">Rasamsonia emersonii (strain ATCC 16479 / CBS 393.64 / IMI 116815)</name>
    <dbReference type="NCBI Taxonomy" id="1408163"/>
    <lineage>
        <taxon>Eukaryota</taxon>
        <taxon>Fungi</taxon>
        <taxon>Dikarya</taxon>
        <taxon>Ascomycota</taxon>
        <taxon>Pezizomycotina</taxon>
        <taxon>Eurotiomycetes</taxon>
        <taxon>Eurotiomycetidae</taxon>
        <taxon>Eurotiales</taxon>
        <taxon>Trichocomaceae</taxon>
        <taxon>Rasamsonia</taxon>
    </lineage>
</organism>
<keyword evidence="2 10" id="KW-0812">Transmembrane</keyword>
<comment type="function">
    <text evidence="7">May be involved in telomere capping.</text>
</comment>
<evidence type="ECO:0000256" key="1">
    <source>
        <dbReference type="ARBA" id="ARBA00004479"/>
    </source>
</evidence>